<dbReference type="CDD" id="cd06420">
    <property type="entry name" value="GT2_Chondriotin_Pol_N"/>
    <property type="match status" value="1"/>
</dbReference>
<comment type="similarity">
    <text evidence="2">Belongs to the glycosyltransferase 2 family. WaaE/KdtX subfamily.</text>
</comment>
<dbReference type="EC" id="2.4.-.-" evidence="5"/>
<dbReference type="InterPro" id="IPR001173">
    <property type="entry name" value="Glyco_trans_2-like"/>
</dbReference>
<feature type="domain" description="Glycosyltransferase 2-like" evidence="3">
    <location>
        <begin position="257"/>
        <end position="384"/>
    </location>
</feature>
<sequence length="524" mass="59446">MMHTIPATAAMLVKNSERYLSEVLSALKDFDEVLLLDNGSTDRTFEIAKGFPNVSYYKHDFIGFGPMKNLAARLAQNDWIFSIDSDEVADEALIESIRAAVLENEKEHIFSLSRLNHYHGRLIKGCGWYPDIIPRLYHRKFTRFSDRQVHESLVLPQEAKIKQLDGRLKHYSFENAEGLIQKMQQYSSLYAEENRFKKDSSPVKALLHGGVSFVKNYLLKRGFAYGADGLTISVSNAQGSYYKYVKLYERNRTITVSLIITTYNRPDALELVLKSALSQTRLPDEIIVADDGSRQETAEVVDFIRRRTSIPVKHSWQPDRGFRAAESRNRALAQAKSDYIVLIDGDMVLNPSFIADHLKIARKGRLIQGSRVILTADKTQDILNEGDLPALSMFSSGIEKRLSALRCRCLAKLAGRKGNRKHKGIKTCNMGFFRSDALAVNGFDNSFVGWGREDSEFVARCYHNGMKRHNLKFAGIAYHLWHNEAERDSLPQNDALLEATLSERKIRCVHGVSDFIKDEEVAGK</sequence>
<dbReference type="PANTHER" id="PTHR43630:SF2">
    <property type="entry name" value="GLYCOSYLTRANSFERASE"/>
    <property type="match status" value="1"/>
</dbReference>
<dbReference type="CDD" id="cd02511">
    <property type="entry name" value="Beta4Glucosyltransferase"/>
    <property type="match status" value="1"/>
</dbReference>
<dbReference type="InterPro" id="IPR029044">
    <property type="entry name" value="Nucleotide-diphossugar_trans"/>
</dbReference>
<name>A0A9W5IRE7_NEISU</name>
<gene>
    <name evidence="5" type="ORF">NEISUBOT_04203</name>
</gene>
<feature type="domain" description="Galactosyltransferase C-terminal" evidence="4">
    <location>
        <begin position="422"/>
        <end position="482"/>
    </location>
</feature>
<feature type="domain" description="Glycosyltransferase 2-like" evidence="3">
    <location>
        <begin position="11"/>
        <end position="109"/>
    </location>
</feature>
<dbReference type="EMBL" id="ACEO02000004">
    <property type="protein sequence ID" value="EFC52457.1"/>
    <property type="molecule type" value="Genomic_DNA"/>
</dbReference>
<organism evidence="5 6">
    <name type="scientific">Neisseria subflava NJ9703</name>
    <dbReference type="NCBI Taxonomy" id="546268"/>
    <lineage>
        <taxon>Bacteria</taxon>
        <taxon>Pseudomonadati</taxon>
        <taxon>Pseudomonadota</taxon>
        <taxon>Betaproteobacteria</taxon>
        <taxon>Neisseriales</taxon>
        <taxon>Neisseriaceae</taxon>
        <taxon>Neisseria</taxon>
    </lineage>
</organism>
<dbReference type="Pfam" id="PF02709">
    <property type="entry name" value="Glyco_transf_7C"/>
    <property type="match status" value="1"/>
</dbReference>
<protein>
    <submittedName>
        <fullName evidence="5">Glycosyltransferase, group 2 family protein</fullName>
        <ecNumber evidence="5">2.4.-.-</ecNumber>
    </submittedName>
</protein>
<dbReference type="Pfam" id="PF00535">
    <property type="entry name" value="Glycos_transf_2"/>
    <property type="match status" value="2"/>
</dbReference>
<dbReference type="Proteomes" id="UP000004621">
    <property type="component" value="Unassembled WGS sequence"/>
</dbReference>
<evidence type="ECO:0000259" key="4">
    <source>
        <dbReference type="Pfam" id="PF02709"/>
    </source>
</evidence>
<accession>A0A9W5IRE7</accession>
<keyword evidence="1 5" id="KW-0808">Transferase</keyword>
<evidence type="ECO:0000313" key="5">
    <source>
        <dbReference type="EMBL" id="EFC52457.1"/>
    </source>
</evidence>
<dbReference type="RefSeq" id="WP_004519847.1">
    <property type="nucleotide sequence ID" value="NZ_ACEO02000004.1"/>
</dbReference>
<reference evidence="5 6" key="1">
    <citation type="submission" date="2010-01" db="EMBL/GenBank/DDBJ databases">
        <authorList>
            <person name="Weinstock G."/>
            <person name="Sodergren E."/>
            <person name="Clifton S."/>
            <person name="Fulton L."/>
            <person name="Fulton B."/>
            <person name="Courtney L."/>
            <person name="Fronick C."/>
            <person name="Harrison M."/>
            <person name="Strong C."/>
            <person name="Farmer C."/>
            <person name="Delahaunty K."/>
            <person name="Markovic C."/>
            <person name="Hall O."/>
            <person name="Minx P."/>
            <person name="Tomlinson C."/>
            <person name="Mitreva M."/>
            <person name="Nelson J."/>
            <person name="Hou S."/>
            <person name="Wollam A."/>
            <person name="Pepin K.H."/>
            <person name="Johnson M."/>
            <person name="Bhonagiri V."/>
            <person name="Nash W.E."/>
            <person name="Warren W."/>
            <person name="Chinwalla A."/>
            <person name="Mardis E.R."/>
            <person name="Wilson R.K."/>
        </authorList>
    </citation>
    <scope>NUCLEOTIDE SEQUENCE [LARGE SCALE GENOMIC DNA]</scope>
    <source>
        <strain evidence="5 6">NJ9703</strain>
    </source>
</reference>
<evidence type="ECO:0000256" key="2">
    <source>
        <dbReference type="ARBA" id="ARBA00038494"/>
    </source>
</evidence>
<dbReference type="Gene3D" id="3.90.550.10">
    <property type="entry name" value="Spore Coat Polysaccharide Biosynthesis Protein SpsA, Chain A"/>
    <property type="match status" value="2"/>
</dbReference>
<keyword evidence="5" id="KW-0328">Glycosyltransferase</keyword>
<proteinExistence type="inferred from homology"/>
<dbReference type="GO" id="GO:0016757">
    <property type="term" value="F:glycosyltransferase activity"/>
    <property type="evidence" value="ECO:0007669"/>
    <property type="project" value="UniProtKB-KW"/>
</dbReference>
<evidence type="ECO:0000256" key="1">
    <source>
        <dbReference type="ARBA" id="ARBA00022679"/>
    </source>
</evidence>
<dbReference type="InterPro" id="IPR027791">
    <property type="entry name" value="Galactosyl_T_C"/>
</dbReference>
<evidence type="ECO:0000259" key="3">
    <source>
        <dbReference type="Pfam" id="PF00535"/>
    </source>
</evidence>
<comment type="caution">
    <text evidence="5">The sequence shown here is derived from an EMBL/GenBank/DDBJ whole genome shotgun (WGS) entry which is preliminary data.</text>
</comment>
<dbReference type="SUPFAM" id="SSF53448">
    <property type="entry name" value="Nucleotide-diphospho-sugar transferases"/>
    <property type="match status" value="2"/>
</dbReference>
<evidence type="ECO:0000313" key="6">
    <source>
        <dbReference type="Proteomes" id="UP000004621"/>
    </source>
</evidence>
<dbReference type="AlphaFoldDB" id="A0A9W5IRE7"/>
<dbReference type="PANTHER" id="PTHR43630">
    <property type="entry name" value="POLY-BETA-1,6-N-ACETYL-D-GLUCOSAMINE SYNTHASE"/>
    <property type="match status" value="1"/>
</dbReference>